<dbReference type="AlphaFoldDB" id="A0AAW1T646"/>
<evidence type="ECO:0000256" key="2">
    <source>
        <dbReference type="ARBA" id="ARBA00009731"/>
    </source>
</evidence>
<evidence type="ECO:0000256" key="1">
    <source>
        <dbReference type="ARBA" id="ARBA00004389"/>
    </source>
</evidence>
<dbReference type="PANTHER" id="PTHR12154">
    <property type="entry name" value="GLYCOSYL TRANSFERASE-RELATED"/>
    <property type="match status" value="1"/>
</dbReference>
<dbReference type="Gene3D" id="3.40.50.2000">
    <property type="entry name" value="Glycogen Phosphorylase B"/>
    <property type="match status" value="1"/>
</dbReference>
<evidence type="ECO:0000313" key="10">
    <source>
        <dbReference type="Proteomes" id="UP001485043"/>
    </source>
</evidence>
<organism evidence="9 10">
    <name type="scientific">Apatococcus fuscideae</name>
    <dbReference type="NCBI Taxonomy" id="2026836"/>
    <lineage>
        <taxon>Eukaryota</taxon>
        <taxon>Viridiplantae</taxon>
        <taxon>Chlorophyta</taxon>
        <taxon>core chlorophytes</taxon>
        <taxon>Trebouxiophyceae</taxon>
        <taxon>Chlorellales</taxon>
        <taxon>Chlorellaceae</taxon>
        <taxon>Apatococcus</taxon>
    </lineage>
</organism>
<dbReference type="Proteomes" id="UP001485043">
    <property type="component" value="Unassembled WGS sequence"/>
</dbReference>
<accession>A0AAW1T646</accession>
<evidence type="ECO:0000256" key="7">
    <source>
        <dbReference type="ARBA" id="ARBA00023136"/>
    </source>
</evidence>
<evidence type="ECO:0000256" key="8">
    <source>
        <dbReference type="SAM" id="Phobius"/>
    </source>
</evidence>
<evidence type="ECO:0000256" key="6">
    <source>
        <dbReference type="ARBA" id="ARBA00022989"/>
    </source>
</evidence>
<dbReference type="PANTHER" id="PTHR12154:SF4">
    <property type="entry name" value="UDP-N-ACETYLGLUCOSAMINE TRANSFERASE SUBUNIT ALG14 HOMOLOG"/>
    <property type="match status" value="1"/>
</dbReference>
<keyword evidence="10" id="KW-1185">Reference proteome</keyword>
<comment type="caution">
    <text evidence="9">The sequence shown here is derived from an EMBL/GenBank/DDBJ whole genome shotgun (WGS) entry which is preliminary data.</text>
</comment>
<comment type="subcellular location">
    <subcellularLocation>
        <location evidence="1">Endoplasmic reticulum membrane</location>
        <topology evidence="1">Single-pass membrane protein</topology>
    </subcellularLocation>
</comment>
<keyword evidence="6 8" id="KW-1133">Transmembrane helix</keyword>
<protein>
    <recommendedName>
        <fullName evidence="3">UDP-N-acetylglucosamine transferase subunit ALG14</fullName>
    </recommendedName>
</protein>
<feature type="transmembrane region" description="Helical" evidence="8">
    <location>
        <begin position="105"/>
        <end position="127"/>
    </location>
</feature>
<feature type="transmembrane region" description="Helical" evidence="8">
    <location>
        <begin position="80"/>
        <end position="99"/>
    </location>
</feature>
<keyword evidence="4 8" id="KW-0812">Transmembrane</keyword>
<dbReference type="EMBL" id="JALJOV010000272">
    <property type="protein sequence ID" value="KAK9865196.1"/>
    <property type="molecule type" value="Genomic_DNA"/>
</dbReference>
<evidence type="ECO:0000256" key="4">
    <source>
        <dbReference type="ARBA" id="ARBA00022692"/>
    </source>
</evidence>
<dbReference type="InterPro" id="IPR013969">
    <property type="entry name" value="Oligosacch_biosynth_Alg14"/>
</dbReference>
<evidence type="ECO:0000313" key="9">
    <source>
        <dbReference type="EMBL" id="KAK9865196.1"/>
    </source>
</evidence>
<evidence type="ECO:0000256" key="3">
    <source>
        <dbReference type="ARBA" id="ARBA00017467"/>
    </source>
</evidence>
<dbReference type="GO" id="GO:0043541">
    <property type="term" value="C:UDP-N-acetylglucosamine transferase complex"/>
    <property type="evidence" value="ECO:0007669"/>
    <property type="project" value="TreeGrafter"/>
</dbReference>
<reference evidence="9 10" key="1">
    <citation type="journal article" date="2024" name="Nat. Commun.">
        <title>Phylogenomics reveals the evolutionary origins of lichenization in chlorophyte algae.</title>
        <authorList>
            <person name="Puginier C."/>
            <person name="Libourel C."/>
            <person name="Otte J."/>
            <person name="Skaloud P."/>
            <person name="Haon M."/>
            <person name="Grisel S."/>
            <person name="Petersen M."/>
            <person name="Berrin J.G."/>
            <person name="Delaux P.M."/>
            <person name="Dal Grande F."/>
            <person name="Keller J."/>
        </authorList>
    </citation>
    <scope>NUCLEOTIDE SEQUENCE [LARGE SCALE GENOMIC DNA]</scope>
    <source>
        <strain evidence="9 10">SAG 2523</strain>
    </source>
</reference>
<keyword evidence="5" id="KW-0256">Endoplasmic reticulum</keyword>
<gene>
    <name evidence="9" type="ORF">WJX84_009341</name>
</gene>
<sequence length="148" mass="16390">MKPDRSRTLIVLGSGGHTAEMLTLVKGLDGARYYPRCYVAAATDRLGLQKAQQAEADNDRSKASFEFKTIPRSREVGQSYFTSVWTTLVAILAAMAAVFQFNPELVLVNGPGTCIPICLAAIVLRLFHRCRIIYIESIARIEHGYPRS</sequence>
<comment type="similarity">
    <text evidence="2">Belongs to the ALG14 family.</text>
</comment>
<keyword evidence="7 8" id="KW-0472">Membrane</keyword>
<dbReference type="GO" id="GO:0006488">
    <property type="term" value="P:dolichol-linked oligosaccharide biosynthetic process"/>
    <property type="evidence" value="ECO:0007669"/>
    <property type="project" value="InterPro"/>
</dbReference>
<dbReference type="GO" id="GO:0004577">
    <property type="term" value="F:N-acetylglucosaminyldiphosphodolichol N-acetylglucosaminyltransferase activity"/>
    <property type="evidence" value="ECO:0007669"/>
    <property type="project" value="TreeGrafter"/>
</dbReference>
<dbReference type="Pfam" id="PF08660">
    <property type="entry name" value="Alg14"/>
    <property type="match status" value="1"/>
</dbReference>
<proteinExistence type="inferred from homology"/>
<name>A0AAW1T646_9CHLO</name>
<evidence type="ECO:0000256" key="5">
    <source>
        <dbReference type="ARBA" id="ARBA00022824"/>
    </source>
</evidence>